<sequence length="218" mass="24011">MPTYPVKSRGIGKPDYSKDISRSIQRPGYYLKVGQWLTMSGLTLSDIPSYYGWIKTPLAPGASLHLIDFQTGLPYPYTTPAGYIHTLIQRSIIPDQDLRIDDYLEGALGFNMVAVGGMHIWTQDVVGMSTTMLDPTAALPHIVDNIVTNLGTASLIGSISDIGILESVGTEPFPTTKVVKCKWCDFRKTVPQETTKLICPECGKLTLYYSLSKLRHGP</sequence>
<name>X1RAA1_9ZZZZ</name>
<evidence type="ECO:0000313" key="1">
    <source>
        <dbReference type="EMBL" id="GAI77458.1"/>
    </source>
</evidence>
<organism evidence="1">
    <name type="scientific">marine sediment metagenome</name>
    <dbReference type="NCBI Taxonomy" id="412755"/>
    <lineage>
        <taxon>unclassified sequences</taxon>
        <taxon>metagenomes</taxon>
        <taxon>ecological metagenomes</taxon>
    </lineage>
</organism>
<protein>
    <submittedName>
        <fullName evidence="1">Uncharacterized protein</fullName>
    </submittedName>
</protein>
<comment type="caution">
    <text evidence="1">The sequence shown here is derived from an EMBL/GenBank/DDBJ whole genome shotgun (WGS) entry which is preliminary data.</text>
</comment>
<accession>X1RAA1</accession>
<gene>
    <name evidence="1" type="ORF">S12H4_20701</name>
</gene>
<proteinExistence type="predicted"/>
<dbReference type="AlphaFoldDB" id="X1RAA1"/>
<dbReference type="EMBL" id="BARW01010535">
    <property type="protein sequence ID" value="GAI77458.1"/>
    <property type="molecule type" value="Genomic_DNA"/>
</dbReference>
<reference evidence="1" key="1">
    <citation type="journal article" date="2014" name="Front. Microbiol.">
        <title>High frequency of phylogenetically diverse reductive dehalogenase-homologous genes in deep subseafloor sedimentary metagenomes.</title>
        <authorList>
            <person name="Kawai M."/>
            <person name="Futagami T."/>
            <person name="Toyoda A."/>
            <person name="Takaki Y."/>
            <person name="Nishi S."/>
            <person name="Hori S."/>
            <person name="Arai W."/>
            <person name="Tsubouchi T."/>
            <person name="Morono Y."/>
            <person name="Uchiyama I."/>
            <person name="Ito T."/>
            <person name="Fujiyama A."/>
            <person name="Inagaki F."/>
            <person name="Takami H."/>
        </authorList>
    </citation>
    <scope>NUCLEOTIDE SEQUENCE</scope>
    <source>
        <strain evidence="1">Expedition CK06-06</strain>
    </source>
</reference>